<accession>A0A444YBJ7</accession>
<evidence type="ECO:0000313" key="7">
    <source>
        <dbReference type="Proteomes" id="UP000289738"/>
    </source>
</evidence>
<dbReference type="GO" id="GO:0006226">
    <property type="term" value="P:dUMP biosynthetic process"/>
    <property type="evidence" value="ECO:0007669"/>
    <property type="project" value="InterPro"/>
</dbReference>
<dbReference type="GO" id="GO:0046081">
    <property type="term" value="P:dUTP catabolic process"/>
    <property type="evidence" value="ECO:0007669"/>
    <property type="project" value="InterPro"/>
</dbReference>
<sequence length="127" mass="13907">MVFFIAAVIGFVYGGGSGDYGGFEPPFLHRNTYTTLSISLLSLLRLLHVKKLSDNAVLPSRASPLSAGYDLSIAVETKISARGKTLVATDRSISIPEGTYACIEKIYHSLVSQSLHPYLRLQHSFQF</sequence>
<evidence type="ECO:0000256" key="3">
    <source>
        <dbReference type="ARBA" id="ARBA00012379"/>
    </source>
</evidence>
<feature type="domain" description="dUTPase-like" evidence="5">
    <location>
        <begin position="55"/>
        <end position="103"/>
    </location>
</feature>
<dbReference type="AlphaFoldDB" id="A0A444YBJ7"/>
<dbReference type="Proteomes" id="UP000289738">
    <property type="component" value="Chromosome B07"/>
</dbReference>
<keyword evidence="7" id="KW-1185">Reference proteome</keyword>
<evidence type="ECO:0000313" key="6">
    <source>
        <dbReference type="EMBL" id="RYQ99312.1"/>
    </source>
</evidence>
<dbReference type="EC" id="3.6.1.23" evidence="3"/>
<name>A0A444YBJ7_ARAHY</name>
<protein>
    <recommendedName>
        <fullName evidence="3">dUTP diphosphatase</fullName>
        <ecNumber evidence="3">3.6.1.23</ecNumber>
    </recommendedName>
</protein>
<dbReference type="InterPro" id="IPR008181">
    <property type="entry name" value="dUTPase"/>
</dbReference>
<comment type="similarity">
    <text evidence="2">Belongs to the dUTPase family.</text>
</comment>
<dbReference type="Pfam" id="PF00692">
    <property type="entry name" value="dUTPase"/>
    <property type="match status" value="1"/>
</dbReference>
<evidence type="ECO:0000256" key="1">
    <source>
        <dbReference type="ARBA" id="ARBA00005142"/>
    </source>
</evidence>
<organism evidence="6 7">
    <name type="scientific">Arachis hypogaea</name>
    <name type="common">Peanut</name>
    <dbReference type="NCBI Taxonomy" id="3818"/>
    <lineage>
        <taxon>Eukaryota</taxon>
        <taxon>Viridiplantae</taxon>
        <taxon>Streptophyta</taxon>
        <taxon>Embryophyta</taxon>
        <taxon>Tracheophyta</taxon>
        <taxon>Spermatophyta</taxon>
        <taxon>Magnoliopsida</taxon>
        <taxon>eudicotyledons</taxon>
        <taxon>Gunneridae</taxon>
        <taxon>Pentapetalae</taxon>
        <taxon>rosids</taxon>
        <taxon>fabids</taxon>
        <taxon>Fabales</taxon>
        <taxon>Fabaceae</taxon>
        <taxon>Papilionoideae</taxon>
        <taxon>50 kb inversion clade</taxon>
        <taxon>dalbergioids sensu lato</taxon>
        <taxon>Dalbergieae</taxon>
        <taxon>Pterocarpus clade</taxon>
        <taxon>Arachis</taxon>
    </lineage>
</organism>
<dbReference type="PANTHER" id="PTHR11241">
    <property type="entry name" value="DEOXYURIDINE 5'-TRIPHOSPHATE NUCLEOTIDOHYDROLASE"/>
    <property type="match status" value="1"/>
</dbReference>
<proteinExistence type="inferred from homology"/>
<evidence type="ECO:0000256" key="4">
    <source>
        <dbReference type="ARBA" id="ARBA00023080"/>
    </source>
</evidence>
<reference evidence="6 7" key="1">
    <citation type="submission" date="2019-01" db="EMBL/GenBank/DDBJ databases">
        <title>Sequencing of cultivated peanut Arachis hypogaea provides insights into genome evolution and oil improvement.</title>
        <authorList>
            <person name="Chen X."/>
        </authorList>
    </citation>
    <scope>NUCLEOTIDE SEQUENCE [LARGE SCALE GENOMIC DNA]</scope>
    <source>
        <strain evidence="7">cv. Fuhuasheng</strain>
        <tissue evidence="6">Leaves</tissue>
    </source>
</reference>
<gene>
    <name evidence="6" type="ORF">Ahy_B07g087239</name>
</gene>
<dbReference type="SUPFAM" id="SSF51283">
    <property type="entry name" value="dUTPase-like"/>
    <property type="match status" value="1"/>
</dbReference>
<evidence type="ECO:0000259" key="5">
    <source>
        <dbReference type="Pfam" id="PF00692"/>
    </source>
</evidence>
<dbReference type="EMBL" id="SDMP01000017">
    <property type="protein sequence ID" value="RYQ99312.1"/>
    <property type="molecule type" value="Genomic_DNA"/>
</dbReference>
<keyword evidence="4" id="KW-0546">Nucleotide metabolism</keyword>
<dbReference type="GO" id="GO:0000287">
    <property type="term" value="F:magnesium ion binding"/>
    <property type="evidence" value="ECO:0007669"/>
    <property type="project" value="InterPro"/>
</dbReference>
<evidence type="ECO:0000256" key="2">
    <source>
        <dbReference type="ARBA" id="ARBA00006581"/>
    </source>
</evidence>
<dbReference type="STRING" id="3818.A0A444YBJ7"/>
<dbReference type="PANTHER" id="PTHR11241:SF0">
    <property type="entry name" value="DEOXYURIDINE 5'-TRIPHOSPHATE NUCLEOTIDOHYDROLASE"/>
    <property type="match status" value="1"/>
</dbReference>
<dbReference type="InterPro" id="IPR029054">
    <property type="entry name" value="dUTPase-like"/>
</dbReference>
<dbReference type="GO" id="GO:0004170">
    <property type="term" value="F:dUTP diphosphatase activity"/>
    <property type="evidence" value="ECO:0007669"/>
    <property type="project" value="UniProtKB-EC"/>
</dbReference>
<dbReference type="InterPro" id="IPR036157">
    <property type="entry name" value="dUTPase-like_sf"/>
</dbReference>
<comment type="pathway">
    <text evidence="1">Pyrimidine metabolism; dUMP biosynthesis; dUMP from dCTP (dUTP route): step 2/2.</text>
</comment>
<comment type="caution">
    <text evidence="6">The sequence shown here is derived from an EMBL/GenBank/DDBJ whole genome shotgun (WGS) entry which is preliminary data.</text>
</comment>
<dbReference type="Gene3D" id="2.70.40.10">
    <property type="match status" value="1"/>
</dbReference>